<dbReference type="OrthoDB" id="564871at2"/>
<organism evidence="1 2">
    <name type="scientific">Methylotuvimicrobium buryatense</name>
    <name type="common">Methylomicrobium buryatense</name>
    <dbReference type="NCBI Taxonomy" id="95641"/>
    <lineage>
        <taxon>Bacteria</taxon>
        <taxon>Pseudomonadati</taxon>
        <taxon>Pseudomonadota</taxon>
        <taxon>Gammaproteobacteria</taxon>
        <taxon>Methylococcales</taxon>
        <taxon>Methylococcaceae</taxon>
        <taxon>Methylotuvimicrobium</taxon>
    </lineage>
</organism>
<evidence type="ECO:0008006" key="3">
    <source>
        <dbReference type="Google" id="ProtNLM"/>
    </source>
</evidence>
<accession>A0A4P9UKD5</accession>
<dbReference type="RefSeq" id="WP_026130137.1">
    <property type="nucleotide sequence ID" value="NZ_CP035467.1"/>
</dbReference>
<evidence type="ECO:0000313" key="1">
    <source>
        <dbReference type="EMBL" id="QCW81689.1"/>
    </source>
</evidence>
<sequence>MKTILCMKWGTQYGADFVNQLYRGVQDNITGDFRFVCLTDDSSGMIDGIEALPLPNIELGNAVIWSGWRKLSSLSSQLKGAPYHLSGDILFLDIDLLITDSIDVFFDYKPGAFCIIENWTQLGKGIGNSSVYRYNIDRYQYIFDDFESRYEEIYKTVSNEQVFLTQSVAKTETVEWWPEEWCRSFKVHALPNRLLQPFIPAKLPPACRILVFHGHPKPLEALQGVWPRGKKSKRWIRPCPWISQFWKA</sequence>
<dbReference type="STRING" id="675511.GCA_000341735_01995"/>
<dbReference type="InterPro" id="IPR029044">
    <property type="entry name" value="Nucleotide-diphossugar_trans"/>
</dbReference>
<proteinExistence type="predicted"/>
<evidence type="ECO:0000313" key="2">
    <source>
        <dbReference type="Proteomes" id="UP000305881"/>
    </source>
</evidence>
<name>A0A4P9UKD5_METBY</name>
<keyword evidence="2" id="KW-1185">Reference proteome</keyword>
<dbReference type="EMBL" id="CP035467">
    <property type="protein sequence ID" value="QCW81689.1"/>
    <property type="molecule type" value="Genomic_DNA"/>
</dbReference>
<dbReference type="AlphaFoldDB" id="A0A4P9UKD5"/>
<dbReference type="KEGG" id="mbur:EQU24_05080"/>
<gene>
    <name evidence="1" type="ORF">EQU24_05080</name>
</gene>
<reference evidence="2" key="1">
    <citation type="journal article" date="2019" name="J. Bacteriol.">
        <title>A Mutagenic Screen Identifies a TonB-Dependent Receptor Required for the Lanthanide Metal Switch in the Type I Methanotroph 'Methylotuvimicrobium buryatense' 5GB1C.</title>
        <authorList>
            <person name="Groom J.D."/>
            <person name="Ford S.M."/>
            <person name="Pesesky M.W."/>
            <person name="Lidstrom M.E."/>
        </authorList>
    </citation>
    <scope>NUCLEOTIDE SEQUENCE [LARGE SCALE GENOMIC DNA]</scope>
    <source>
        <strain evidence="2">5GB1C</strain>
    </source>
</reference>
<dbReference type="Proteomes" id="UP000305881">
    <property type="component" value="Chromosome"/>
</dbReference>
<protein>
    <recommendedName>
        <fullName evidence="3">Glycosyltransferase</fullName>
    </recommendedName>
</protein>
<dbReference type="SUPFAM" id="SSF53448">
    <property type="entry name" value="Nucleotide-diphospho-sugar transferases"/>
    <property type="match status" value="1"/>
</dbReference>